<comment type="similarity">
    <text evidence="1">Belongs to the peptidase C1 family.</text>
</comment>
<sequence length="544" mass="57325">MASSKSFQNAFKTNRGSACSNKQGSLCAAKASVDETAALTVAASPTKFDARSSSDTGGFVLTSPVGDQGSCYSCTAFAVAGAAEAAVSAALRKTAVGRNWSVQDLHFCLATNSGESKSCRSSASSLIDVLKPFTAATRALVLDKCLPYEAPDAPLDQDLCDYKCKDTDPDAVGKFEYVQLNSPWEVQEHLRNWGGVVTRLDIYDDLRPFFAKNPKGSYNGPAPNATFIEGHAVLLVGYDNTRNAYLIKNSWGTDFGDGGFAWISYAAGEKVGIGARADTYGLRFRPANPPPLPFVYTTAALTDCLNLTVPDGMWPSTVAQLLRVPLRKLLIDNLETITDLEKPLDPKKPLIACGVPQAIVTRLMPVGGRPAAASASPAAGLSPPATPAPAPKGDAAAAAAADAAAGEDCQANEPEPIRNLRLVSASTDGNIKLTWDPPSGPECINFYDIQVMDIASGKITKAKITGLNPTSKVAGSFTFKGSPGQQYQFTVSAINEAGGSAERSITLGGAAGARRLRQHRRSLLAARQRAFGFRRRQGPLAAAK</sequence>
<accession>A0A0D2MZB3</accession>
<evidence type="ECO:0000256" key="1">
    <source>
        <dbReference type="ARBA" id="ARBA00008455"/>
    </source>
</evidence>
<dbReference type="EMBL" id="KK100234">
    <property type="protein sequence ID" value="KIZ07750.1"/>
    <property type="molecule type" value="Genomic_DNA"/>
</dbReference>
<dbReference type="CDD" id="cd00063">
    <property type="entry name" value="FN3"/>
    <property type="match status" value="1"/>
</dbReference>
<dbReference type="PANTHER" id="PTHR12411">
    <property type="entry name" value="CYSTEINE PROTEASE FAMILY C1-RELATED"/>
    <property type="match status" value="1"/>
</dbReference>
<reference evidence="4 5" key="1">
    <citation type="journal article" date="2013" name="BMC Genomics">
        <title>Reconstruction of the lipid metabolism for the microalga Monoraphidium neglectum from its genome sequence reveals characteristics suitable for biofuel production.</title>
        <authorList>
            <person name="Bogen C."/>
            <person name="Al-Dilaimi A."/>
            <person name="Albersmeier A."/>
            <person name="Wichmann J."/>
            <person name="Grundmann M."/>
            <person name="Rupp O."/>
            <person name="Lauersen K.J."/>
            <person name="Blifernez-Klassen O."/>
            <person name="Kalinowski J."/>
            <person name="Goesmann A."/>
            <person name="Mussgnug J.H."/>
            <person name="Kruse O."/>
        </authorList>
    </citation>
    <scope>NUCLEOTIDE SEQUENCE [LARGE SCALE GENOMIC DNA]</scope>
    <source>
        <strain evidence="4 5">SAG 48.87</strain>
    </source>
</reference>
<evidence type="ECO:0000313" key="4">
    <source>
        <dbReference type="EMBL" id="KIZ07750.1"/>
    </source>
</evidence>
<organism evidence="4 5">
    <name type="scientific">Monoraphidium neglectum</name>
    <dbReference type="NCBI Taxonomy" id="145388"/>
    <lineage>
        <taxon>Eukaryota</taxon>
        <taxon>Viridiplantae</taxon>
        <taxon>Chlorophyta</taxon>
        <taxon>core chlorophytes</taxon>
        <taxon>Chlorophyceae</taxon>
        <taxon>CS clade</taxon>
        <taxon>Sphaeropleales</taxon>
        <taxon>Selenastraceae</taxon>
        <taxon>Monoraphidium</taxon>
    </lineage>
</organism>
<evidence type="ECO:0000313" key="5">
    <source>
        <dbReference type="Proteomes" id="UP000054498"/>
    </source>
</evidence>
<evidence type="ECO:0000259" key="3">
    <source>
        <dbReference type="PROSITE" id="PS50853"/>
    </source>
</evidence>
<protein>
    <recommendedName>
        <fullName evidence="3">Fibronectin type-III domain-containing protein</fullName>
    </recommendedName>
</protein>
<name>A0A0D2MZB3_9CHLO</name>
<dbReference type="KEGG" id="mng:MNEG_0195"/>
<dbReference type="GO" id="GO:0006508">
    <property type="term" value="P:proteolysis"/>
    <property type="evidence" value="ECO:0007669"/>
    <property type="project" value="InterPro"/>
</dbReference>
<dbReference type="InterPro" id="IPR013128">
    <property type="entry name" value="Peptidase_C1A"/>
</dbReference>
<dbReference type="Gene3D" id="3.90.70.10">
    <property type="entry name" value="Cysteine proteinases"/>
    <property type="match status" value="1"/>
</dbReference>
<evidence type="ECO:0000256" key="2">
    <source>
        <dbReference type="SAM" id="MobiDB-lite"/>
    </source>
</evidence>
<feature type="domain" description="Fibronectin type-III" evidence="3">
    <location>
        <begin position="416"/>
        <end position="513"/>
    </location>
</feature>
<dbReference type="Gene3D" id="2.60.40.10">
    <property type="entry name" value="Immunoglobulins"/>
    <property type="match status" value="1"/>
</dbReference>
<gene>
    <name evidence="4" type="ORF">MNEG_0195</name>
</gene>
<dbReference type="InterPro" id="IPR000668">
    <property type="entry name" value="Peptidase_C1A_C"/>
</dbReference>
<feature type="region of interest" description="Disordered" evidence="2">
    <location>
        <begin position="372"/>
        <end position="415"/>
    </location>
</feature>
<dbReference type="SMART" id="SM00645">
    <property type="entry name" value="Pept_C1"/>
    <property type="match status" value="1"/>
</dbReference>
<dbReference type="Proteomes" id="UP000054498">
    <property type="component" value="Unassembled WGS sequence"/>
</dbReference>
<dbReference type="PROSITE" id="PS50853">
    <property type="entry name" value="FN3"/>
    <property type="match status" value="1"/>
</dbReference>
<dbReference type="CDD" id="cd02619">
    <property type="entry name" value="Peptidase_C1"/>
    <property type="match status" value="1"/>
</dbReference>
<dbReference type="InterPro" id="IPR003961">
    <property type="entry name" value="FN3_dom"/>
</dbReference>
<dbReference type="SUPFAM" id="SSF49265">
    <property type="entry name" value="Fibronectin type III"/>
    <property type="match status" value="1"/>
</dbReference>
<dbReference type="InterPro" id="IPR038765">
    <property type="entry name" value="Papain-like_cys_pep_sf"/>
</dbReference>
<dbReference type="GO" id="GO:0008234">
    <property type="term" value="F:cysteine-type peptidase activity"/>
    <property type="evidence" value="ECO:0007669"/>
    <property type="project" value="InterPro"/>
</dbReference>
<dbReference type="RefSeq" id="XP_013906769.1">
    <property type="nucleotide sequence ID" value="XM_014051315.1"/>
</dbReference>
<feature type="compositionally biased region" description="Low complexity" evidence="2">
    <location>
        <begin position="391"/>
        <end position="406"/>
    </location>
</feature>
<dbReference type="Pfam" id="PF00112">
    <property type="entry name" value="Peptidase_C1"/>
    <property type="match status" value="1"/>
</dbReference>
<dbReference type="SUPFAM" id="SSF54001">
    <property type="entry name" value="Cysteine proteinases"/>
    <property type="match status" value="1"/>
</dbReference>
<dbReference type="SMART" id="SM00060">
    <property type="entry name" value="FN3"/>
    <property type="match status" value="1"/>
</dbReference>
<keyword evidence="5" id="KW-1185">Reference proteome</keyword>
<feature type="compositionally biased region" description="Low complexity" evidence="2">
    <location>
        <begin position="372"/>
        <end position="383"/>
    </location>
</feature>
<dbReference type="InterPro" id="IPR013783">
    <property type="entry name" value="Ig-like_fold"/>
</dbReference>
<dbReference type="GeneID" id="25726313"/>
<dbReference type="AlphaFoldDB" id="A0A0D2MZB3"/>
<dbReference type="OrthoDB" id="538292at2759"/>
<dbReference type="InterPro" id="IPR036116">
    <property type="entry name" value="FN3_sf"/>
</dbReference>
<proteinExistence type="inferred from homology"/>
<dbReference type="Pfam" id="PF00041">
    <property type="entry name" value="fn3"/>
    <property type="match status" value="1"/>
</dbReference>